<dbReference type="PANTHER" id="PTHR35882">
    <property type="entry name" value="PELA"/>
    <property type="match status" value="1"/>
</dbReference>
<protein>
    <submittedName>
        <fullName evidence="3">Endo alpha-1,4 polygalactosaminidase</fullName>
    </submittedName>
</protein>
<name>A0ABT3X6C5_9BACL</name>
<evidence type="ECO:0000313" key="4">
    <source>
        <dbReference type="Proteomes" id="UP001208017"/>
    </source>
</evidence>
<keyword evidence="4" id="KW-1185">Reference proteome</keyword>
<comment type="caution">
    <text evidence="3">The sequence shown here is derived from an EMBL/GenBank/DDBJ whole genome shotgun (WGS) entry which is preliminary data.</text>
</comment>
<dbReference type="InterPro" id="IPR013785">
    <property type="entry name" value="Aldolase_TIM"/>
</dbReference>
<dbReference type="Pfam" id="PF03537">
    <property type="entry name" value="Glyco_hydro_114"/>
    <property type="match status" value="1"/>
</dbReference>
<gene>
    <name evidence="3" type="ORF">OS242_15740</name>
</gene>
<evidence type="ECO:0000256" key="1">
    <source>
        <dbReference type="SAM" id="SignalP"/>
    </source>
</evidence>
<dbReference type="RefSeq" id="WP_267152650.1">
    <property type="nucleotide sequence ID" value="NZ_JAPMLT010000010.1"/>
</dbReference>
<feature type="signal peptide" evidence="1">
    <location>
        <begin position="1"/>
        <end position="24"/>
    </location>
</feature>
<dbReference type="PANTHER" id="PTHR35882:SF2">
    <property type="entry name" value="PELA"/>
    <property type="match status" value="1"/>
</dbReference>
<reference evidence="3 4" key="1">
    <citation type="submission" date="2022-11" db="EMBL/GenBank/DDBJ databases">
        <title>Study of microbial diversity in lake waters.</title>
        <authorList>
            <person name="Zhang J."/>
        </authorList>
    </citation>
    <scope>NUCLEOTIDE SEQUENCE [LARGE SCALE GENOMIC DNA]</scope>
    <source>
        <strain evidence="3 4">DT12</strain>
    </source>
</reference>
<dbReference type="InterPro" id="IPR017853">
    <property type="entry name" value="GH"/>
</dbReference>
<organism evidence="3 4">
    <name type="scientific">Tumebacillus lacus</name>
    <dbReference type="NCBI Taxonomy" id="2995335"/>
    <lineage>
        <taxon>Bacteria</taxon>
        <taxon>Bacillati</taxon>
        <taxon>Bacillota</taxon>
        <taxon>Bacilli</taxon>
        <taxon>Bacillales</taxon>
        <taxon>Alicyclobacillaceae</taxon>
        <taxon>Tumebacillus</taxon>
    </lineage>
</organism>
<dbReference type="InterPro" id="IPR004352">
    <property type="entry name" value="GH114_TIM-barrel"/>
</dbReference>
<dbReference type="Proteomes" id="UP001208017">
    <property type="component" value="Unassembled WGS sequence"/>
</dbReference>
<evidence type="ECO:0000313" key="3">
    <source>
        <dbReference type="EMBL" id="MCX7571402.1"/>
    </source>
</evidence>
<evidence type="ECO:0000259" key="2">
    <source>
        <dbReference type="Pfam" id="PF03537"/>
    </source>
</evidence>
<proteinExistence type="predicted"/>
<dbReference type="SUPFAM" id="SSF51445">
    <property type="entry name" value="(Trans)glycosidases"/>
    <property type="match status" value="1"/>
</dbReference>
<dbReference type="Gene3D" id="3.20.20.70">
    <property type="entry name" value="Aldolase class I"/>
    <property type="match status" value="1"/>
</dbReference>
<feature type="domain" description="Glycoside-hydrolase family GH114 TIM-barrel" evidence="2">
    <location>
        <begin position="82"/>
        <end position="273"/>
    </location>
</feature>
<feature type="chain" id="PRO_5047490968" evidence="1">
    <location>
        <begin position="25"/>
        <end position="306"/>
    </location>
</feature>
<accession>A0ABT3X6C5</accession>
<dbReference type="EMBL" id="JAPMLT010000010">
    <property type="protein sequence ID" value="MCX7571402.1"/>
    <property type="molecule type" value="Genomic_DNA"/>
</dbReference>
<keyword evidence="1" id="KW-0732">Signal</keyword>
<sequence>MNKQLRTLAAICLFATLATGNAQAATAPVKAVKPMAAKKWSAKQAVSTETTATVSTSLQSVDSYTIYYGQPSATAIRTLSSYEMVVLEPRLWSAEQLLALKQSGVKVLGYLSILEQHESSELLRSAVDGDYLTVSGQRDFRTEWNSWSMNINSLHYRSLLIGDLERQIVQKGLDGVFLDTVGNVDDGIWPASISDVQRDGVVSFLSELSVKYPNLSLMQNWGLGALKDRTAPYIDGILWEDFNPTVVTKDAWSCNRMAELDKLETTGLAVFTVKIGATAKVQTSFTNLNRQHGYVGQIIKKSYDVL</sequence>